<accession>A0ACC1KV57</accession>
<proteinExistence type="predicted"/>
<evidence type="ECO:0000313" key="2">
    <source>
        <dbReference type="Proteomes" id="UP001140087"/>
    </source>
</evidence>
<keyword evidence="2" id="KW-1185">Reference proteome</keyword>
<dbReference type="EMBL" id="JANBUN010002243">
    <property type="protein sequence ID" value="KAJ2795199.1"/>
    <property type="molecule type" value="Genomic_DNA"/>
</dbReference>
<evidence type="ECO:0000313" key="1">
    <source>
        <dbReference type="EMBL" id="KAJ2795199.1"/>
    </source>
</evidence>
<gene>
    <name evidence="1" type="ORF">H4R21_005210</name>
</gene>
<protein>
    <submittedName>
        <fullName evidence="1">Uncharacterized protein</fullName>
    </submittedName>
</protein>
<reference evidence="1" key="1">
    <citation type="submission" date="2022-07" db="EMBL/GenBank/DDBJ databases">
        <title>Phylogenomic reconstructions and comparative analyses of Kickxellomycotina fungi.</title>
        <authorList>
            <person name="Reynolds N.K."/>
            <person name="Stajich J.E."/>
            <person name="Barry K."/>
            <person name="Grigoriev I.V."/>
            <person name="Crous P."/>
            <person name="Smith M.E."/>
        </authorList>
    </citation>
    <scope>NUCLEOTIDE SEQUENCE</scope>
    <source>
        <strain evidence="1">BCRC 34780</strain>
    </source>
</reference>
<name>A0ACC1KV57_9FUNG</name>
<sequence length="320" mass="34413">MNVGDAVLAQRLRVSAATGWGGRLRWADTFTRELPGDSAVAESPFAAADRQAADGAEEVTVATTEAAFRLSRAVRGALWSWAVPASHPEPQLVGVSDAGARLVGLSRAAFWDDPRAAAAVWSGNVRLAGSRPWAHCYGGHQFGVWADQLGDGRAISLGEVVGDCGRWEVQLKGAGRTPYSRFADGYAVRRSSIREYLAAEHMAALGVPTSRSLALVFTGRVVQREEEELGAIVARLAPSWVRFGSFELPASRREHAVVQALADYTIRHHFPDAAAGEARTSPGGPNRYAELLRRVVQRTAVTVARWQAAGFCHGVMNTDN</sequence>
<comment type="caution">
    <text evidence="1">The sequence shown here is derived from an EMBL/GenBank/DDBJ whole genome shotgun (WGS) entry which is preliminary data.</text>
</comment>
<feature type="non-terminal residue" evidence="1">
    <location>
        <position position="320"/>
    </location>
</feature>
<dbReference type="Proteomes" id="UP001140087">
    <property type="component" value="Unassembled WGS sequence"/>
</dbReference>
<organism evidence="1 2">
    <name type="scientific">Coemansia helicoidea</name>
    <dbReference type="NCBI Taxonomy" id="1286919"/>
    <lineage>
        <taxon>Eukaryota</taxon>
        <taxon>Fungi</taxon>
        <taxon>Fungi incertae sedis</taxon>
        <taxon>Zoopagomycota</taxon>
        <taxon>Kickxellomycotina</taxon>
        <taxon>Kickxellomycetes</taxon>
        <taxon>Kickxellales</taxon>
        <taxon>Kickxellaceae</taxon>
        <taxon>Coemansia</taxon>
    </lineage>
</organism>